<dbReference type="AlphaFoldDB" id="A0A1H0NH23"/>
<comment type="similarity">
    <text evidence="2">Belongs to the ABC transporter superfamily.</text>
</comment>
<dbReference type="PROSITE" id="PS50893">
    <property type="entry name" value="ABC_TRANSPORTER_2"/>
    <property type="match status" value="1"/>
</dbReference>
<dbReference type="Proteomes" id="UP000199317">
    <property type="component" value="Unassembled WGS sequence"/>
</dbReference>
<keyword evidence="10" id="KW-0472">Membrane</keyword>
<keyword evidence="4" id="KW-0813">Transport</keyword>
<evidence type="ECO:0000256" key="7">
    <source>
        <dbReference type="ARBA" id="ARBA00022840"/>
    </source>
</evidence>
<comment type="function">
    <text evidence="1">Part of the ABC transporter FtsEX involved in cellular division. Important for assembly or stability of the septal ring.</text>
</comment>
<dbReference type="SMART" id="SM00382">
    <property type="entry name" value="AAA"/>
    <property type="match status" value="1"/>
</dbReference>
<dbReference type="GO" id="GO:0016887">
    <property type="term" value="F:ATP hydrolysis activity"/>
    <property type="evidence" value="ECO:0007669"/>
    <property type="project" value="InterPro"/>
</dbReference>
<dbReference type="FunFam" id="3.40.50.300:FF:000056">
    <property type="entry name" value="Cell division ATP-binding protein FtsE"/>
    <property type="match status" value="1"/>
</dbReference>
<dbReference type="PANTHER" id="PTHR43166">
    <property type="entry name" value="AMINO ACID IMPORT ATP-BINDING PROTEIN"/>
    <property type="match status" value="1"/>
</dbReference>
<evidence type="ECO:0000256" key="4">
    <source>
        <dbReference type="ARBA" id="ARBA00022448"/>
    </source>
</evidence>
<evidence type="ECO:0000313" key="12">
    <source>
        <dbReference type="EMBL" id="SDO92062.1"/>
    </source>
</evidence>
<sequence length="421" mass="43904">MAFASVLRRAPAFPGPGGPAATALLRTGVAASAAVPSFPAADATPAADGTDTPRGTVALRGVGKIYASPAGDVAALQDIDLDIPAGSIFGIIGRSGAGKSSLLRTINRLETPSHGQVLIDGVDIGTLDEDGLVTLRRRIGMVFQHFNLLSAKTVFDNIALPLRVAGARPAQITRRVNELLELVGLQDKHRSYPGRLSGGQKQRVGIARALATDPEILLCDEATSALDPETTHAILQLLKDINRRLGITIILITHEMRVIREIADQVLVLEQGRIAEQGPVWQVFGAPRHDATRALLAPLRQGLPPDLRAQLQAHPPQGGPFAAIVQLGYSGEGGLEPELARIAAALPPGARLVHGGVDRIQGHAQGELLLAVDGGAALADLAPLTSGPGAIAHSIQVIGYLPHGPWQPPAAHPSTHPSAHP</sequence>
<dbReference type="PANTHER" id="PTHR43166:SF30">
    <property type="entry name" value="METHIONINE IMPORT ATP-BINDING PROTEIN METN"/>
    <property type="match status" value="1"/>
</dbReference>
<evidence type="ECO:0000256" key="5">
    <source>
        <dbReference type="ARBA" id="ARBA00022475"/>
    </source>
</evidence>
<evidence type="ECO:0000256" key="2">
    <source>
        <dbReference type="ARBA" id="ARBA00005417"/>
    </source>
</evidence>
<dbReference type="EMBL" id="FNJL01000005">
    <property type="protein sequence ID" value="SDO92062.1"/>
    <property type="molecule type" value="Genomic_DNA"/>
</dbReference>
<keyword evidence="7 12" id="KW-0067">ATP-binding</keyword>
<dbReference type="InterPro" id="IPR045865">
    <property type="entry name" value="ACT-like_dom_sf"/>
</dbReference>
<keyword evidence="9" id="KW-0029">Amino-acid transport</keyword>
<keyword evidence="13" id="KW-1185">Reference proteome</keyword>
<dbReference type="RefSeq" id="WP_092832928.1">
    <property type="nucleotide sequence ID" value="NZ_FNJL01000005.1"/>
</dbReference>
<dbReference type="InterPro" id="IPR041701">
    <property type="entry name" value="MetN_ABC"/>
</dbReference>
<dbReference type="InterPro" id="IPR003593">
    <property type="entry name" value="AAA+_ATPase"/>
</dbReference>
<evidence type="ECO:0000256" key="9">
    <source>
        <dbReference type="ARBA" id="ARBA00022970"/>
    </source>
</evidence>
<dbReference type="CDD" id="cd03258">
    <property type="entry name" value="ABC_MetN_methionine_transporter"/>
    <property type="match status" value="1"/>
</dbReference>
<dbReference type="SUPFAM" id="SSF52540">
    <property type="entry name" value="P-loop containing nucleoside triphosphate hydrolases"/>
    <property type="match status" value="1"/>
</dbReference>
<keyword evidence="5" id="KW-1003">Cell membrane</keyword>
<keyword evidence="8" id="KW-1278">Translocase</keyword>
<proteinExistence type="inferred from homology"/>
<dbReference type="InterPro" id="IPR017871">
    <property type="entry name" value="ABC_transporter-like_CS"/>
</dbReference>
<name>A0A1H0NH23_9BURK</name>
<dbReference type="GO" id="GO:0005524">
    <property type="term" value="F:ATP binding"/>
    <property type="evidence" value="ECO:0007669"/>
    <property type="project" value="UniProtKB-KW"/>
</dbReference>
<dbReference type="InterPro" id="IPR027417">
    <property type="entry name" value="P-loop_NTPase"/>
</dbReference>
<dbReference type="InterPro" id="IPR003439">
    <property type="entry name" value="ABC_transporter-like_ATP-bd"/>
</dbReference>
<accession>A0A1H0NH23</accession>
<evidence type="ECO:0000259" key="11">
    <source>
        <dbReference type="PROSITE" id="PS50893"/>
    </source>
</evidence>
<dbReference type="Pfam" id="PF00005">
    <property type="entry name" value="ABC_tran"/>
    <property type="match status" value="1"/>
</dbReference>
<evidence type="ECO:0000256" key="3">
    <source>
        <dbReference type="ARBA" id="ARBA00020019"/>
    </source>
</evidence>
<reference evidence="13" key="1">
    <citation type="submission" date="2016-10" db="EMBL/GenBank/DDBJ databases">
        <authorList>
            <person name="Varghese N."/>
            <person name="Submissions S."/>
        </authorList>
    </citation>
    <scope>NUCLEOTIDE SEQUENCE [LARGE SCALE GENOMIC DNA]</scope>
    <source>
        <strain evidence="13">DSM 17101</strain>
    </source>
</reference>
<dbReference type="Pfam" id="PF09383">
    <property type="entry name" value="NIL"/>
    <property type="match status" value="1"/>
</dbReference>
<evidence type="ECO:0000313" key="13">
    <source>
        <dbReference type="Proteomes" id="UP000199317"/>
    </source>
</evidence>
<protein>
    <recommendedName>
        <fullName evidence="3">Cell division ATP-binding protein FtsE</fullName>
    </recommendedName>
</protein>
<dbReference type="GO" id="GO:0006865">
    <property type="term" value="P:amino acid transport"/>
    <property type="evidence" value="ECO:0007669"/>
    <property type="project" value="UniProtKB-KW"/>
</dbReference>
<evidence type="ECO:0000256" key="6">
    <source>
        <dbReference type="ARBA" id="ARBA00022741"/>
    </source>
</evidence>
<dbReference type="InterPro" id="IPR018449">
    <property type="entry name" value="NIL_domain"/>
</dbReference>
<evidence type="ECO:0000256" key="8">
    <source>
        <dbReference type="ARBA" id="ARBA00022967"/>
    </source>
</evidence>
<evidence type="ECO:0000256" key="10">
    <source>
        <dbReference type="ARBA" id="ARBA00023136"/>
    </source>
</evidence>
<dbReference type="OrthoDB" id="9802264at2"/>
<dbReference type="SUPFAM" id="SSF55021">
    <property type="entry name" value="ACT-like"/>
    <property type="match status" value="1"/>
</dbReference>
<keyword evidence="6" id="KW-0547">Nucleotide-binding</keyword>
<evidence type="ECO:0000256" key="1">
    <source>
        <dbReference type="ARBA" id="ARBA00002579"/>
    </source>
</evidence>
<dbReference type="PROSITE" id="PS00211">
    <property type="entry name" value="ABC_TRANSPORTER_1"/>
    <property type="match status" value="1"/>
</dbReference>
<dbReference type="Gene3D" id="3.40.50.300">
    <property type="entry name" value="P-loop containing nucleotide triphosphate hydrolases"/>
    <property type="match status" value="1"/>
</dbReference>
<dbReference type="GO" id="GO:0005886">
    <property type="term" value="C:plasma membrane"/>
    <property type="evidence" value="ECO:0007669"/>
    <property type="project" value="UniProtKB-ARBA"/>
</dbReference>
<feature type="domain" description="ABC transporter" evidence="11">
    <location>
        <begin position="57"/>
        <end position="296"/>
    </location>
</feature>
<dbReference type="InterPro" id="IPR050086">
    <property type="entry name" value="MetN_ABC_transporter-like"/>
</dbReference>
<gene>
    <name evidence="12" type="ORF">SAMN04489708_10521</name>
</gene>
<organism evidence="12 13">
    <name type="scientific">Paracidovorax cattleyae</name>
    <dbReference type="NCBI Taxonomy" id="80868"/>
    <lineage>
        <taxon>Bacteria</taxon>
        <taxon>Pseudomonadati</taxon>
        <taxon>Pseudomonadota</taxon>
        <taxon>Betaproteobacteria</taxon>
        <taxon>Burkholderiales</taxon>
        <taxon>Comamonadaceae</taxon>
        <taxon>Paracidovorax</taxon>
    </lineage>
</organism>